<reference evidence="1" key="1">
    <citation type="submission" date="2018-05" db="EMBL/GenBank/DDBJ databases">
        <authorList>
            <person name="Lanie J.A."/>
            <person name="Ng W.-L."/>
            <person name="Kazmierczak K.M."/>
            <person name="Andrzejewski T.M."/>
            <person name="Davidsen T.M."/>
            <person name="Wayne K.J."/>
            <person name="Tettelin H."/>
            <person name="Glass J.I."/>
            <person name="Rusch D."/>
            <person name="Podicherti R."/>
            <person name="Tsui H.-C.T."/>
            <person name="Winkler M.E."/>
        </authorList>
    </citation>
    <scope>NUCLEOTIDE SEQUENCE</scope>
</reference>
<dbReference type="InterPro" id="IPR018673">
    <property type="entry name" value="DUF2141"/>
</dbReference>
<dbReference type="AlphaFoldDB" id="A0A382SKK9"/>
<dbReference type="Pfam" id="PF09912">
    <property type="entry name" value="DUF2141"/>
    <property type="match status" value="1"/>
</dbReference>
<feature type="non-terminal residue" evidence="1">
    <location>
        <position position="129"/>
    </location>
</feature>
<accession>A0A382SKK9</accession>
<sequence>MFFFISVTSAGSLDLSIKGIEGAGNITAIIYDSEKAYNKDVKKRSSESYGTLIGVFPVSKDQKELSISYKTLDGRYVVFVFNDVNKNNDLDSNFLGIPKEPIGFTNDAWGFMGPSYEEASIEITGLTRA</sequence>
<name>A0A382SKK9_9ZZZZ</name>
<evidence type="ECO:0000313" key="1">
    <source>
        <dbReference type="EMBL" id="SVD09747.1"/>
    </source>
</evidence>
<dbReference type="EMBL" id="UINC01129392">
    <property type="protein sequence ID" value="SVD09747.1"/>
    <property type="molecule type" value="Genomic_DNA"/>
</dbReference>
<protein>
    <recommendedName>
        <fullName evidence="2">DUF2141 domain-containing protein</fullName>
    </recommendedName>
</protein>
<evidence type="ECO:0008006" key="2">
    <source>
        <dbReference type="Google" id="ProtNLM"/>
    </source>
</evidence>
<organism evidence="1">
    <name type="scientific">marine metagenome</name>
    <dbReference type="NCBI Taxonomy" id="408172"/>
    <lineage>
        <taxon>unclassified sequences</taxon>
        <taxon>metagenomes</taxon>
        <taxon>ecological metagenomes</taxon>
    </lineage>
</organism>
<gene>
    <name evidence="1" type="ORF">METZ01_LOCUS362601</name>
</gene>
<proteinExistence type="predicted"/>